<keyword evidence="2" id="KW-1003">Cell membrane</keyword>
<keyword evidence="10" id="KW-0547">Nucleotide-binding</keyword>
<dbReference type="PANTHER" id="PTHR30572:SF4">
    <property type="entry name" value="ABC TRANSPORTER PERMEASE YTRF"/>
    <property type="match status" value="1"/>
</dbReference>
<feature type="transmembrane region" description="Helical" evidence="7">
    <location>
        <begin position="20"/>
        <end position="44"/>
    </location>
</feature>
<dbReference type="EC" id="3.6.3.-" evidence="10"/>
<dbReference type="Proteomes" id="UP000095228">
    <property type="component" value="Chromosome"/>
</dbReference>
<dbReference type="InterPro" id="IPR050250">
    <property type="entry name" value="Macrolide_Exporter_MacB"/>
</dbReference>
<dbReference type="GO" id="GO:0005886">
    <property type="term" value="C:plasma membrane"/>
    <property type="evidence" value="ECO:0007669"/>
    <property type="project" value="UniProtKB-SubCell"/>
</dbReference>
<dbReference type="Pfam" id="PF02687">
    <property type="entry name" value="FtsX"/>
    <property type="match status" value="2"/>
</dbReference>
<feature type="domain" description="ABC3 transporter permease C-terminal" evidence="8">
    <location>
        <begin position="683"/>
        <end position="795"/>
    </location>
</feature>
<evidence type="ECO:0000256" key="3">
    <source>
        <dbReference type="ARBA" id="ARBA00022692"/>
    </source>
</evidence>
<dbReference type="GO" id="GO:0005524">
    <property type="term" value="F:ATP binding"/>
    <property type="evidence" value="ECO:0007669"/>
    <property type="project" value="UniProtKB-KW"/>
</dbReference>
<organism evidence="10 11">
    <name type="scientific">Lacunisphaera limnophila</name>
    <dbReference type="NCBI Taxonomy" id="1838286"/>
    <lineage>
        <taxon>Bacteria</taxon>
        <taxon>Pseudomonadati</taxon>
        <taxon>Verrucomicrobiota</taxon>
        <taxon>Opitutia</taxon>
        <taxon>Opitutales</taxon>
        <taxon>Opitutaceae</taxon>
        <taxon>Lacunisphaera</taxon>
    </lineage>
</organism>
<accession>A0A1D8AZ66</accession>
<protein>
    <submittedName>
        <fullName evidence="10">Macrolide export ATP-binding/permease protein MacB</fullName>
        <ecNumber evidence="10">3.6.3.-</ecNumber>
    </submittedName>
</protein>
<keyword evidence="5 7" id="KW-0472">Membrane</keyword>
<dbReference type="STRING" id="1838286.Verru16b_03285"/>
<name>A0A1D8AZ66_9BACT</name>
<reference evidence="10 11" key="1">
    <citation type="submission" date="2016-06" db="EMBL/GenBank/DDBJ databases">
        <title>Three novel species with peptidoglycan cell walls form the new genus Lacunisphaera gen. nov. in the family Opitutaceae of the verrucomicrobial subdivision 4.</title>
        <authorList>
            <person name="Rast P."/>
            <person name="Gloeckner I."/>
            <person name="Jogler M."/>
            <person name="Boedeker C."/>
            <person name="Jeske O."/>
            <person name="Wiegand S."/>
            <person name="Reinhardt R."/>
            <person name="Schumann P."/>
            <person name="Rohde M."/>
            <person name="Spring S."/>
            <person name="Gloeckner F.O."/>
            <person name="Jogler C."/>
        </authorList>
    </citation>
    <scope>NUCLEOTIDE SEQUENCE [LARGE SCALE GENOMIC DNA]</scope>
    <source>
        <strain evidence="10 11">IG16b</strain>
    </source>
</reference>
<evidence type="ECO:0000256" key="2">
    <source>
        <dbReference type="ARBA" id="ARBA00022475"/>
    </source>
</evidence>
<feature type="transmembrane region" description="Helical" evidence="7">
    <location>
        <begin position="416"/>
        <end position="436"/>
    </location>
</feature>
<dbReference type="OrthoDB" id="182127at2"/>
<keyword evidence="10" id="KW-0378">Hydrolase</keyword>
<dbReference type="KEGG" id="obg:Verru16b_03285"/>
<feature type="transmembrane region" description="Helical" evidence="7">
    <location>
        <begin position="765"/>
        <end position="785"/>
    </location>
</feature>
<dbReference type="InterPro" id="IPR025857">
    <property type="entry name" value="MacB_PCD"/>
</dbReference>
<evidence type="ECO:0000313" key="10">
    <source>
        <dbReference type="EMBL" id="AOS46188.1"/>
    </source>
</evidence>
<evidence type="ECO:0000256" key="1">
    <source>
        <dbReference type="ARBA" id="ARBA00004651"/>
    </source>
</evidence>
<dbReference type="InterPro" id="IPR003838">
    <property type="entry name" value="ABC3_permease_C"/>
</dbReference>
<dbReference type="InterPro" id="IPR017800">
    <property type="entry name" value="ADOP"/>
</dbReference>
<feature type="domain" description="MacB-like periplasmic core" evidence="9">
    <location>
        <begin position="18"/>
        <end position="232"/>
    </location>
</feature>
<comment type="subcellular location">
    <subcellularLocation>
        <location evidence="1">Cell membrane</location>
        <topology evidence="1">Multi-pass membrane protein</topology>
    </subcellularLocation>
</comment>
<dbReference type="RefSeq" id="WP_069963266.1">
    <property type="nucleotide sequence ID" value="NZ_CP016094.1"/>
</dbReference>
<dbReference type="PANTHER" id="PTHR30572">
    <property type="entry name" value="MEMBRANE COMPONENT OF TRANSPORTER-RELATED"/>
    <property type="match status" value="1"/>
</dbReference>
<feature type="transmembrane region" description="Helical" evidence="7">
    <location>
        <begin position="675"/>
        <end position="699"/>
    </location>
</feature>
<comment type="similarity">
    <text evidence="6">Belongs to the ABC-4 integral membrane protein family.</text>
</comment>
<evidence type="ECO:0000259" key="8">
    <source>
        <dbReference type="Pfam" id="PF02687"/>
    </source>
</evidence>
<dbReference type="EMBL" id="CP016094">
    <property type="protein sequence ID" value="AOS46188.1"/>
    <property type="molecule type" value="Genomic_DNA"/>
</dbReference>
<feature type="transmembrane region" description="Helical" evidence="7">
    <location>
        <begin position="365"/>
        <end position="387"/>
    </location>
</feature>
<feature type="transmembrane region" description="Helical" evidence="7">
    <location>
        <begin position="324"/>
        <end position="345"/>
    </location>
</feature>
<evidence type="ECO:0000256" key="6">
    <source>
        <dbReference type="ARBA" id="ARBA00038076"/>
    </source>
</evidence>
<feature type="domain" description="ABC3 transporter permease C-terminal" evidence="8">
    <location>
        <begin position="275"/>
        <end position="392"/>
    </location>
</feature>
<feature type="domain" description="MacB-like periplasmic core" evidence="9">
    <location>
        <begin position="482"/>
        <end position="637"/>
    </location>
</feature>
<gene>
    <name evidence="10" type="primary">macB_18</name>
    <name evidence="10" type="ORF">Verru16b_03285</name>
</gene>
<evidence type="ECO:0000256" key="7">
    <source>
        <dbReference type="SAM" id="Phobius"/>
    </source>
</evidence>
<keyword evidence="3 7" id="KW-0812">Transmembrane</keyword>
<keyword evidence="10" id="KW-0067">ATP-binding</keyword>
<feature type="transmembrane region" description="Helical" evidence="7">
    <location>
        <begin position="270"/>
        <end position="288"/>
    </location>
</feature>
<dbReference type="Pfam" id="PF12704">
    <property type="entry name" value="MacB_PCD"/>
    <property type="match status" value="2"/>
</dbReference>
<proteinExistence type="inferred from homology"/>
<dbReference type="NCBIfam" id="TIGR03434">
    <property type="entry name" value="ADOP"/>
    <property type="match status" value="1"/>
</dbReference>
<evidence type="ECO:0000256" key="4">
    <source>
        <dbReference type="ARBA" id="ARBA00022989"/>
    </source>
</evidence>
<dbReference type="GO" id="GO:0016787">
    <property type="term" value="F:hydrolase activity"/>
    <property type="evidence" value="ECO:0007669"/>
    <property type="project" value="UniProtKB-KW"/>
</dbReference>
<keyword evidence="4 7" id="KW-1133">Transmembrane helix</keyword>
<evidence type="ECO:0000256" key="5">
    <source>
        <dbReference type="ARBA" id="ARBA00023136"/>
    </source>
</evidence>
<keyword evidence="11" id="KW-1185">Reference proteome</keyword>
<dbReference type="AlphaFoldDB" id="A0A1D8AZ66"/>
<sequence length="802" mass="86283">MNDLRFALRQLAKAPGYTFVMVATLALGIGLNTSMFSILNLLLLRPLPYPEKDNLVRVYRTTKQDPRGGHSAASFLDLRRETAGFARLIGFRQWGYTLTQPGRSPENLNGVRVSTDFFSVLGLPPALGRSFSAAEDHAGNQVMIISHKAWLAHFGGDPAIVGQSVLLDSQPVTIIGVLPAEFANLFLWGPGDVFRPMGLNEQEKATHDDNSLQLITRLEGGLSLDQLNTRLASVAVNLAPTRPREQSEDGLRAHPLQSTLMPPGTAAGPIFLLGLAGIVLLIICDNLASLQLARATSRTREFAIRAALGASRSHLLKPLLLESLLLAGVGGLLGILVTVWGNAWIAHTMSATFPIELDISIDGRVLAFALVVSVLTGIMFGLAPAWLSARVNVNDTLKSGARGATGDRSHLRFRNLLIVFQFAAVLVQLSCTGFFIRGMQTLQQRDIGWNTAGLTQGIVNLPQARYASEEQVRGFYHELEQRLRALPGVENVAIGWTAPLYQLLTTRTYVVEGREPPVPGQEPIAFLNAVSPSFLDTLQIRLLAGRSFTAADRAGAPPVVLINEAMARALFPGQEPVGQRLRTGSGETAVVAEIVGVFKDVGLAGNPAPQSTPYQVFKPLAQETWNYVTIVVRAGATPMTEPLRRTVAELDPNVPVQLLNTMDELAKTSTRTMELITTIFAGFSVLSLLLAAMGLYGVIARLVAQRTAEIGVRLALGAQLRDILRLVMGAGFRLALLGAGLGLLGAILANLAIAQIFNGKPSLDLVILPAMTVTLVLVALLASYLPARRATRIDPMTALRAD</sequence>
<feature type="transmembrane region" description="Helical" evidence="7">
    <location>
        <begin position="730"/>
        <end position="753"/>
    </location>
</feature>
<evidence type="ECO:0000313" key="11">
    <source>
        <dbReference type="Proteomes" id="UP000095228"/>
    </source>
</evidence>
<evidence type="ECO:0000259" key="9">
    <source>
        <dbReference type="Pfam" id="PF12704"/>
    </source>
</evidence>
<dbReference type="GO" id="GO:0022857">
    <property type="term" value="F:transmembrane transporter activity"/>
    <property type="evidence" value="ECO:0007669"/>
    <property type="project" value="TreeGrafter"/>
</dbReference>